<gene>
    <name evidence="2" type="ORF">SAMN02745202_00150</name>
</gene>
<name>A0A1T4KPQ8_9BACT</name>
<evidence type="ECO:0000313" key="3">
    <source>
        <dbReference type="Proteomes" id="UP000190065"/>
    </source>
</evidence>
<sequence length="378" mass="43099">MRIHWKKALVITTDILLAGYLVLAFTAFNKPDESQRLCTRVNIDIQDKATNGFINAQEIKNRLEKEHLYPLSQPMRNVSLREMEELLKASPFVKTAECYKTEGGTVNITLTQRMPVVRVKASNGDDYYLDDKDCIMPNSHYTSDLIIATGDISKPFATQYLSPMSKAIMANPLWSNQIEQINVLPDKTIELVPRVGHHIVGLGAIPYNKYKSKRNAVVTAFIEKKLNRLEKFYRYGLSQAGWNRYSYINLAFDNQIICKRRDGKPAREEDDLHTLSESDVIGDVPETHEEARPTEEQASEEKAKTTAAEKEKKNEATPKKAEKKEEKKTEKPQHAEKTTKEKPSTHTADKAKVRTKDKAKETTSHTKGEPKKEKTKKH</sequence>
<evidence type="ECO:0000313" key="2">
    <source>
        <dbReference type="EMBL" id="SJZ44390.1"/>
    </source>
</evidence>
<feature type="compositionally biased region" description="Basic and acidic residues" evidence="1">
    <location>
        <begin position="266"/>
        <end position="276"/>
    </location>
</feature>
<accession>A0A1T4KPQ8</accession>
<keyword evidence="2" id="KW-0132">Cell division</keyword>
<feature type="region of interest" description="Disordered" evidence="1">
    <location>
        <begin position="266"/>
        <end position="378"/>
    </location>
</feature>
<organism evidence="2 3">
    <name type="scientific">Segatella oulorum</name>
    <dbReference type="NCBI Taxonomy" id="28136"/>
    <lineage>
        <taxon>Bacteria</taxon>
        <taxon>Pseudomonadati</taxon>
        <taxon>Bacteroidota</taxon>
        <taxon>Bacteroidia</taxon>
        <taxon>Bacteroidales</taxon>
        <taxon>Prevotellaceae</taxon>
        <taxon>Segatella</taxon>
    </lineage>
</organism>
<reference evidence="2 3" key="1">
    <citation type="submission" date="2017-02" db="EMBL/GenBank/DDBJ databases">
        <authorList>
            <person name="Peterson S.W."/>
        </authorList>
    </citation>
    <scope>NUCLEOTIDE SEQUENCE [LARGE SCALE GENOMIC DNA]</scope>
    <source>
        <strain evidence="2 3">ATCC 43324</strain>
    </source>
</reference>
<dbReference type="STRING" id="28136.SAMN02745202_00150"/>
<dbReference type="GO" id="GO:0051301">
    <property type="term" value="P:cell division"/>
    <property type="evidence" value="ECO:0007669"/>
    <property type="project" value="UniProtKB-KW"/>
</dbReference>
<dbReference type="EMBL" id="FUXK01000001">
    <property type="protein sequence ID" value="SJZ44390.1"/>
    <property type="molecule type" value="Genomic_DNA"/>
</dbReference>
<dbReference type="eggNOG" id="COG1589">
    <property type="taxonomic scope" value="Bacteria"/>
</dbReference>
<keyword evidence="2" id="KW-0131">Cell cycle</keyword>
<protein>
    <submittedName>
        <fullName evidence="2">Cell division protein FtsQ</fullName>
    </submittedName>
</protein>
<dbReference type="RefSeq" id="WP_078805393.1">
    <property type="nucleotide sequence ID" value="NZ_FUXK01000001.1"/>
</dbReference>
<proteinExistence type="predicted"/>
<evidence type="ECO:0000256" key="1">
    <source>
        <dbReference type="SAM" id="MobiDB-lite"/>
    </source>
</evidence>
<dbReference type="AlphaFoldDB" id="A0A1T4KPQ8"/>
<dbReference type="Proteomes" id="UP000190065">
    <property type="component" value="Unassembled WGS sequence"/>
</dbReference>
<feature type="compositionally biased region" description="Basic and acidic residues" evidence="1">
    <location>
        <begin position="285"/>
        <end position="372"/>
    </location>
</feature>